<proteinExistence type="predicted"/>
<keyword evidence="2" id="KW-1185">Reference proteome</keyword>
<evidence type="ECO:0000313" key="1">
    <source>
        <dbReference type="EMBL" id="KAJ0040018.1"/>
    </source>
</evidence>
<comment type="caution">
    <text evidence="1">The sequence shown here is derived from an EMBL/GenBank/DDBJ whole genome shotgun (WGS) entry which is preliminary data.</text>
</comment>
<protein>
    <submittedName>
        <fullName evidence="1">Uncharacterized protein</fullName>
    </submittedName>
</protein>
<dbReference type="EMBL" id="CM047740">
    <property type="protein sequence ID" value="KAJ0040018.1"/>
    <property type="molecule type" value="Genomic_DNA"/>
</dbReference>
<gene>
    <name evidence="1" type="ORF">Pint_28095</name>
</gene>
<reference evidence="2" key="1">
    <citation type="journal article" date="2023" name="G3 (Bethesda)">
        <title>Genome assembly and association tests identify interacting loci associated with vigor, precocity, and sex in interspecific pistachio rootstocks.</title>
        <authorList>
            <person name="Palmer W."/>
            <person name="Jacygrad E."/>
            <person name="Sagayaradj S."/>
            <person name="Cavanaugh K."/>
            <person name="Han R."/>
            <person name="Bertier L."/>
            <person name="Beede B."/>
            <person name="Kafkas S."/>
            <person name="Golino D."/>
            <person name="Preece J."/>
            <person name="Michelmore R."/>
        </authorList>
    </citation>
    <scope>NUCLEOTIDE SEQUENCE [LARGE SCALE GENOMIC DNA]</scope>
</reference>
<accession>A0ACC0YPD2</accession>
<evidence type="ECO:0000313" key="2">
    <source>
        <dbReference type="Proteomes" id="UP001163603"/>
    </source>
</evidence>
<sequence length="34" mass="3881">MLMIFDPRHQVTVQVLGTPSTIEIACCLLFNQFN</sequence>
<name>A0ACC0YPD2_9ROSI</name>
<organism evidence="1 2">
    <name type="scientific">Pistacia integerrima</name>
    <dbReference type="NCBI Taxonomy" id="434235"/>
    <lineage>
        <taxon>Eukaryota</taxon>
        <taxon>Viridiplantae</taxon>
        <taxon>Streptophyta</taxon>
        <taxon>Embryophyta</taxon>
        <taxon>Tracheophyta</taxon>
        <taxon>Spermatophyta</taxon>
        <taxon>Magnoliopsida</taxon>
        <taxon>eudicotyledons</taxon>
        <taxon>Gunneridae</taxon>
        <taxon>Pentapetalae</taxon>
        <taxon>rosids</taxon>
        <taxon>malvids</taxon>
        <taxon>Sapindales</taxon>
        <taxon>Anacardiaceae</taxon>
        <taxon>Pistacia</taxon>
    </lineage>
</organism>
<dbReference type="Proteomes" id="UP001163603">
    <property type="component" value="Chromosome 5"/>
</dbReference>